<sequence length="60" mass="6492">MAEKLLSIGTPPETVPESYVRPETQRPNFAVVETDGNIPVVDLSSGDKFLIAQVRDACCS</sequence>
<dbReference type="Proteomes" id="UP000236161">
    <property type="component" value="Unassembled WGS sequence"/>
</dbReference>
<dbReference type="AlphaFoldDB" id="A0A2I0AXC8"/>
<evidence type="ECO:0000256" key="1">
    <source>
        <dbReference type="SAM" id="MobiDB-lite"/>
    </source>
</evidence>
<evidence type="ECO:0000313" key="2">
    <source>
        <dbReference type="EMBL" id="PKA60189.1"/>
    </source>
</evidence>
<name>A0A2I0AXC8_9ASPA</name>
<protein>
    <submittedName>
        <fullName evidence="2">Uncharacterized protein</fullName>
    </submittedName>
</protein>
<organism evidence="2 3">
    <name type="scientific">Apostasia shenzhenica</name>
    <dbReference type="NCBI Taxonomy" id="1088818"/>
    <lineage>
        <taxon>Eukaryota</taxon>
        <taxon>Viridiplantae</taxon>
        <taxon>Streptophyta</taxon>
        <taxon>Embryophyta</taxon>
        <taxon>Tracheophyta</taxon>
        <taxon>Spermatophyta</taxon>
        <taxon>Magnoliopsida</taxon>
        <taxon>Liliopsida</taxon>
        <taxon>Asparagales</taxon>
        <taxon>Orchidaceae</taxon>
        <taxon>Apostasioideae</taxon>
        <taxon>Apostasia</taxon>
    </lineage>
</organism>
<dbReference type="OrthoDB" id="406156at2759"/>
<feature type="region of interest" description="Disordered" evidence="1">
    <location>
        <begin position="1"/>
        <end position="20"/>
    </location>
</feature>
<dbReference type="STRING" id="1088818.A0A2I0AXC8"/>
<keyword evidence="3" id="KW-1185">Reference proteome</keyword>
<accession>A0A2I0AXC8</accession>
<dbReference type="EMBL" id="KZ451940">
    <property type="protein sequence ID" value="PKA60189.1"/>
    <property type="molecule type" value="Genomic_DNA"/>
</dbReference>
<reference evidence="2 3" key="1">
    <citation type="journal article" date="2017" name="Nature">
        <title>The Apostasia genome and the evolution of orchids.</title>
        <authorList>
            <person name="Zhang G.Q."/>
            <person name="Liu K.W."/>
            <person name="Li Z."/>
            <person name="Lohaus R."/>
            <person name="Hsiao Y.Y."/>
            <person name="Niu S.C."/>
            <person name="Wang J.Y."/>
            <person name="Lin Y.C."/>
            <person name="Xu Q."/>
            <person name="Chen L.J."/>
            <person name="Yoshida K."/>
            <person name="Fujiwara S."/>
            <person name="Wang Z.W."/>
            <person name="Zhang Y.Q."/>
            <person name="Mitsuda N."/>
            <person name="Wang M."/>
            <person name="Liu G.H."/>
            <person name="Pecoraro L."/>
            <person name="Huang H.X."/>
            <person name="Xiao X.J."/>
            <person name="Lin M."/>
            <person name="Wu X.Y."/>
            <person name="Wu W.L."/>
            <person name="Chen Y.Y."/>
            <person name="Chang S.B."/>
            <person name="Sakamoto S."/>
            <person name="Ohme-Takagi M."/>
            <person name="Yagi M."/>
            <person name="Zeng S.J."/>
            <person name="Shen C.Y."/>
            <person name="Yeh C.M."/>
            <person name="Luo Y.B."/>
            <person name="Tsai W.C."/>
            <person name="Van de Peer Y."/>
            <person name="Liu Z.J."/>
        </authorList>
    </citation>
    <scope>NUCLEOTIDE SEQUENCE [LARGE SCALE GENOMIC DNA]</scope>
    <source>
        <strain evidence="3">cv. Shenzhen</strain>
        <tissue evidence="2">Stem</tissue>
    </source>
</reference>
<gene>
    <name evidence="2" type="ORF">AXF42_Ash021200</name>
</gene>
<proteinExistence type="predicted"/>
<evidence type="ECO:0000313" key="3">
    <source>
        <dbReference type="Proteomes" id="UP000236161"/>
    </source>
</evidence>